<feature type="domain" description="DUF4988" evidence="2">
    <location>
        <begin position="24"/>
        <end position="163"/>
    </location>
</feature>
<dbReference type="AlphaFoldDB" id="A0A9D9EHN0"/>
<organism evidence="3 4">
    <name type="scientific">Candidatus Cryptobacteroides merdavium</name>
    <dbReference type="NCBI Taxonomy" id="2840769"/>
    <lineage>
        <taxon>Bacteria</taxon>
        <taxon>Pseudomonadati</taxon>
        <taxon>Bacteroidota</taxon>
        <taxon>Bacteroidia</taxon>
        <taxon>Bacteroidales</taxon>
        <taxon>Candidatus Cryptobacteroides</taxon>
    </lineage>
</organism>
<dbReference type="InterPro" id="IPR011044">
    <property type="entry name" value="Quino_amine_DH_bsu"/>
</dbReference>
<comment type="caution">
    <text evidence="3">The sequence shown here is derived from an EMBL/GenBank/DDBJ whole genome shotgun (WGS) entry which is preliminary data.</text>
</comment>
<dbReference type="SUPFAM" id="SSF52047">
    <property type="entry name" value="RNI-like"/>
    <property type="match status" value="1"/>
</dbReference>
<protein>
    <submittedName>
        <fullName evidence="3">BspA family leucine-rich repeat surface protein</fullName>
    </submittedName>
</protein>
<feature type="coiled-coil region" evidence="1">
    <location>
        <begin position="20"/>
        <end position="54"/>
    </location>
</feature>
<dbReference type="InterPro" id="IPR013783">
    <property type="entry name" value="Ig-like_fold"/>
</dbReference>
<sequence>MKKILSFFVLLSVVWACSDEADLQSQIDGLDDRLSSLEEKVESLNSELSSLYDLISGKRFITGVTENEDGSYTIEMVSADGTASSVTVRDGAAGYSPQIGVLMDSDGVYCWTLDGEFILDDEGNRLPVSGNDGVTPEFKIEEGKWFVSYDGGVTWIECGDAQADADPSLIKDVTVSDDGKIVYITLHDDTVLAFDVHAMFGISLDPAEDYISPGGSIEVRFVLSGADSCAVVEAIAGNGWMAETETDETGVSGVITVTAPESGSTGKVVVLANDGGYRTVMRTLTFVTGELNISTSSAEAPASGGSVSVEVETDMDYDIVIPEEAREWISTVGTRAEMRTDTLTFNVAANAGAMRQAEIRLQTEGGSVLETILIWQLADYDDDALVFSVKASEYTGSGASYSNMVYLPLRGEVNVTVDWGDGNVEEVSRTVSGANTYINHTYSSSGVYYVSVSGSAEQINGQPVNRNVAGAITGVIQWGRLGVTSLSYAFNNNTSLVSVPSPDPEAFRNVTSASRMFYGCSSLTSVPEDLLSSAAGLDDVSSMFSGCSSIETVPGNMFASNPAVTAASSLFADCSSLKSVPDGILSNMPALENVSGIFNGCVSLTEVPADLFASNHEITNMSSAFTECSSIRSFPAGLLRNQSKVTNVGTMFAECSALETVPEGFLDALTEVTNMPNLFRNCSSLRSLPSGIFDRLSKVTSVSSMFQGCTSLFEFPSLKGLTSLVNVSSLWRDCTQITSVPSDYFPESVSRGTTVANMFANCTSLKTVPEDFFENFTGVTIISNLFNGCTSLESLPAGIFDGMRSIRTAAGTFEGCSAFTGESPYTLVDGKKVHLYERSADNGFTAITSFRDCFTGCTLMADYTMIPQDWGGISDGTSDVPVLEASMTPAEGAEYYCLDVAISGTDVRECRYVLAEKATIEARVEEMGGYEQVCNRYGTAMGGSVIDMINSDAGYSVQSSDDLEADTDYMLVVMATNVHGRTIVTAESRTGSIPEGEAAYERYVGTWTVTSASSEISGQPQEFTIEIEPYRTNESFRVSGWGITTIGNRDVAPFIMTYDNGNVSVSTFDYYGMVGMYYAYLKYRFYNPEQESYLVWTTSNVLCHGSFGEDGSIVLECDSFTDPGNGEEYRVSGMDYFLYSGGNYYESMDLFKPEYIVSDYSIAPYRLVRASSASSVPLSENAGEEFILLGARTVTSPVQMTGASAASAR</sequence>
<accession>A0A9D9EHN0</accession>
<dbReference type="InterPro" id="IPR032149">
    <property type="entry name" value="DUF4988"/>
</dbReference>
<proteinExistence type="predicted"/>
<name>A0A9D9EHN0_9BACT</name>
<reference evidence="3" key="2">
    <citation type="journal article" date="2021" name="PeerJ">
        <title>Extensive microbial diversity within the chicken gut microbiome revealed by metagenomics and culture.</title>
        <authorList>
            <person name="Gilroy R."/>
            <person name="Ravi A."/>
            <person name="Getino M."/>
            <person name="Pursley I."/>
            <person name="Horton D.L."/>
            <person name="Alikhan N.F."/>
            <person name="Baker D."/>
            <person name="Gharbi K."/>
            <person name="Hall N."/>
            <person name="Watson M."/>
            <person name="Adriaenssens E.M."/>
            <person name="Foster-Nyarko E."/>
            <person name="Jarju S."/>
            <person name="Secka A."/>
            <person name="Antonio M."/>
            <person name="Oren A."/>
            <person name="Chaudhuri R.R."/>
            <person name="La Ragione R."/>
            <person name="Hildebrand F."/>
            <person name="Pallen M.J."/>
        </authorList>
    </citation>
    <scope>NUCLEOTIDE SEQUENCE</scope>
    <source>
        <strain evidence="3">D5-748</strain>
    </source>
</reference>
<evidence type="ECO:0000256" key="1">
    <source>
        <dbReference type="SAM" id="Coils"/>
    </source>
</evidence>
<dbReference type="Gene3D" id="2.60.40.10">
    <property type="entry name" value="Immunoglobulins"/>
    <property type="match status" value="2"/>
</dbReference>
<gene>
    <name evidence="3" type="ORF">IAC23_05575</name>
</gene>
<dbReference type="InterPro" id="IPR024361">
    <property type="entry name" value="BACON"/>
</dbReference>
<dbReference type="Pfam" id="PF16378">
    <property type="entry name" value="DUF4988"/>
    <property type="match status" value="1"/>
</dbReference>
<keyword evidence="1" id="KW-0175">Coiled coil</keyword>
<evidence type="ECO:0000313" key="4">
    <source>
        <dbReference type="Proteomes" id="UP000823619"/>
    </source>
</evidence>
<dbReference type="InterPro" id="IPR005046">
    <property type="entry name" value="DUF285"/>
</dbReference>
<dbReference type="Proteomes" id="UP000823619">
    <property type="component" value="Unassembled WGS sequence"/>
</dbReference>
<dbReference type="Gene3D" id="3.80.10.10">
    <property type="entry name" value="Ribonuclease Inhibitor"/>
    <property type="match status" value="2"/>
</dbReference>
<dbReference type="InterPro" id="IPR032675">
    <property type="entry name" value="LRR_dom_sf"/>
</dbReference>
<evidence type="ECO:0000259" key="2">
    <source>
        <dbReference type="Pfam" id="PF16378"/>
    </source>
</evidence>
<dbReference type="CDD" id="cd00146">
    <property type="entry name" value="PKD"/>
    <property type="match status" value="1"/>
</dbReference>
<reference evidence="3" key="1">
    <citation type="submission" date="2020-10" db="EMBL/GenBank/DDBJ databases">
        <authorList>
            <person name="Gilroy R."/>
        </authorList>
    </citation>
    <scope>NUCLEOTIDE SEQUENCE</scope>
    <source>
        <strain evidence="3">D5-748</strain>
    </source>
</reference>
<dbReference type="EMBL" id="JADIMO010000068">
    <property type="protein sequence ID" value="MBO8445149.1"/>
    <property type="molecule type" value="Genomic_DNA"/>
</dbReference>
<dbReference type="CDD" id="cd14948">
    <property type="entry name" value="BACON"/>
    <property type="match status" value="1"/>
</dbReference>
<dbReference type="SUPFAM" id="SSF50969">
    <property type="entry name" value="YVTN repeat-like/Quinoprotein amine dehydrogenase"/>
    <property type="match status" value="1"/>
</dbReference>
<evidence type="ECO:0000313" key="3">
    <source>
        <dbReference type="EMBL" id="MBO8445149.1"/>
    </source>
</evidence>
<dbReference type="PANTHER" id="PTHR34630:SF100">
    <property type="entry name" value="OS02G0118900 PROTEIN"/>
    <property type="match status" value="1"/>
</dbReference>
<dbReference type="PANTHER" id="PTHR34630">
    <property type="entry name" value="OS11G0677101 PROTEIN"/>
    <property type="match status" value="1"/>
</dbReference>
<dbReference type="Pfam" id="PF03382">
    <property type="entry name" value="DUF285"/>
    <property type="match status" value="2"/>
</dbReference>